<sequence length="438" mass="45420">MTAVTTESRPTSASTHVPGAWWVAAGACLAIIGAGAFTTMSGLLVEPLATEFSWPRGSIGVAIAVNMVLYGLTAPFAAALMDRVGTRRVVPGAMLLIAIGAGLTTVVSAPWQLTLYWGLLVGIGTGSVTMVFAATVANRWFVARRGLVVGLLTASSVLGQFLFLPLLSWIIEQHHWRPGIATIGFAALAISPLVWLMLRDRPADGGAVAVGAHPPNSTADSNADSGSGVTRRTMGTLVAAARTWPFWLLAGTFAICGASTNGVMWSHFTPAAHDHGMPMTSASSLLALIGIFNVVGTVSSGWLTDRIDPRWLLSIFFATRGLSLSLLPLLFASSVSVPMVAFVVVFGILDVATVPPVIALCGERYGADSAIVFGWINAAHQIGAGLMAFLGGAIRDALGSYTTVWITAAALCEVAALAVLAMPGRGAHLTDPTPPHAA</sequence>
<feature type="transmembrane region" description="Helical" evidence="5">
    <location>
        <begin position="57"/>
        <end position="77"/>
    </location>
</feature>
<dbReference type="EMBL" id="JBIMSO010000002">
    <property type="protein sequence ID" value="MFH5206827.1"/>
    <property type="molecule type" value="Genomic_DNA"/>
</dbReference>
<evidence type="ECO:0000256" key="3">
    <source>
        <dbReference type="ARBA" id="ARBA00022989"/>
    </source>
</evidence>
<feature type="transmembrane region" description="Helical" evidence="5">
    <location>
        <begin position="372"/>
        <end position="394"/>
    </location>
</feature>
<feature type="transmembrane region" description="Helical" evidence="5">
    <location>
        <begin position="176"/>
        <end position="198"/>
    </location>
</feature>
<protein>
    <submittedName>
        <fullName evidence="7">MFS transporter</fullName>
    </submittedName>
</protein>
<feature type="transmembrane region" description="Helical" evidence="5">
    <location>
        <begin position="337"/>
        <end position="360"/>
    </location>
</feature>
<keyword evidence="4 5" id="KW-0472">Membrane</keyword>
<proteinExistence type="predicted"/>
<dbReference type="RefSeq" id="WP_395112205.1">
    <property type="nucleotide sequence ID" value="NZ_JBIMSO010000002.1"/>
</dbReference>
<keyword evidence="2 5" id="KW-0812">Transmembrane</keyword>
<feature type="transmembrane region" description="Helical" evidence="5">
    <location>
        <begin position="400"/>
        <end position="421"/>
    </location>
</feature>
<dbReference type="Pfam" id="PF07690">
    <property type="entry name" value="MFS_1"/>
    <property type="match status" value="1"/>
</dbReference>
<accession>A0ABW7JGR7</accession>
<keyword evidence="3 5" id="KW-1133">Transmembrane helix</keyword>
<evidence type="ECO:0000259" key="6">
    <source>
        <dbReference type="PROSITE" id="PS50850"/>
    </source>
</evidence>
<feature type="transmembrane region" description="Helical" evidence="5">
    <location>
        <begin position="311"/>
        <end position="331"/>
    </location>
</feature>
<comment type="caution">
    <text evidence="7">The sequence shown here is derived from an EMBL/GenBank/DDBJ whole genome shotgun (WGS) entry which is preliminary data.</text>
</comment>
<feature type="domain" description="Major facilitator superfamily (MFS) profile" evidence="6">
    <location>
        <begin position="19"/>
        <end position="427"/>
    </location>
</feature>
<feature type="transmembrane region" description="Helical" evidence="5">
    <location>
        <begin position="285"/>
        <end position="304"/>
    </location>
</feature>
<feature type="transmembrane region" description="Helical" evidence="5">
    <location>
        <begin position="148"/>
        <end position="170"/>
    </location>
</feature>
<evidence type="ECO:0000256" key="5">
    <source>
        <dbReference type="SAM" id="Phobius"/>
    </source>
</evidence>
<dbReference type="SUPFAM" id="SSF103473">
    <property type="entry name" value="MFS general substrate transporter"/>
    <property type="match status" value="1"/>
</dbReference>
<comment type="subcellular location">
    <subcellularLocation>
        <location evidence="1">Cell membrane</location>
        <topology evidence="1">Multi-pass membrane protein</topology>
    </subcellularLocation>
</comment>
<dbReference type="Proteomes" id="UP001609175">
    <property type="component" value="Unassembled WGS sequence"/>
</dbReference>
<evidence type="ECO:0000256" key="4">
    <source>
        <dbReference type="ARBA" id="ARBA00023136"/>
    </source>
</evidence>
<evidence type="ECO:0000256" key="1">
    <source>
        <dbReference type="ARBA" id="ARBA00004651"/>
    </source>
</evidence>
<evidence type="ECO:0000313" key="7">
    <source>
        <dbReference type="EMBL" id="MFH5206827.1"/>
    </source>
</evidence>
<dbReference type="InterPro" id="IPR011701">
    <property type="entry name" value="MFS"/>
</dbReference>
<dbReference type="CDD" id="cd17355">
    <property type="entry name" value="MFS_YcxA_like"/>
    <property type="match status" value="1"/>
</dbReference>
<evidence type="ECO:0000313" key="8">
    <source>
        <dbReference type="Proteomes" id="UP001609175"/>
    </source>
</evidence>
<evidence type="ECO:0000256" key="2">
    <source>
        <dbReference type="ARBA" id="ARBA00022692"/>
    </source>
</evidence>
<name>A0ABW7JGR7_9NOCA</name>
<feature type="transmembrane region" description="Helical" evidence="5">
    <location>
        <begin position="244"/>
        <end position="265"/>
    </location>
</feature>
<feature type="transmembrane region" description="Helical" evidence="5">
    <location>
        <begin position="89"/>
        <end position="109"/>
    </location>
</feature>
<gene>
    <name evidence="7" type="ORF">ACHIPZ_01070</name>
</gene>
<dbReference type="PROSITE" id="PS50850">
    <property type="entry name" value="MFS"/>
    <property type="match status" value="1"/>
</dbReference>
<dbReference type="InterPro" id="IPR050327">
    <property type="entry name" value="Proton-linked_MCT"/>
</dbReference>
<feature type="transmembrane region" description="Helical" evidence="5">
    <location>
        <begin position="115"/>
        <end position="136"/>
    </location>
</feature>
<dbReference type="PANTHER" id="PTHR11360">
    <property type="entry name" value="MONOCARBOXYLATE TRANSPORTER"/>
    <property type="match status" value="1"/>
</dbReference>
<organism evidence="7 8">
    <name type="scientific">Antrihabitans spumae</name>
    <dbReference type="NCBI Taxonomy" id="3373370"/>
    <lineage>
        <taxon>Bacteria</taxon>
        <taxon>Bacillati</taxon>
        <taxon>Actinomycetota</taxon>
        <taxon>Actinomycetes</taxon>
        <taxon>Mycobacteriales</taxon>
        <taxon>Nocardiaceae</taxon>
        <taxon>Antrihabitans</taxon>
    </lineage>
</organism>
<dbReference type="InterPro" id="IPR036259">
    <property type="entry name" value="MFS_trans_sf"/>
</dbReference>
<dbReference type="InterPro" id="IPR020846">
    <property type="entry name" value="MFS_dom"/>
</dbReference>
<feature type="transmembrane region" description="Helical" evidence="5">
    <location>
        <begin position="21"/>
        <end position="45"/>
    </location>
</feature>
<reference evidence="7 8" key="1">
    <citation type="submission" date="2024-10" db="EMBL/GenBank/DDBJ databases">
        <authorList>
            <person name="Riesco R."/>
        </authorList>
    </citation>
    <scope>NUCLEOTIDE SEQUENCE [LARGE SCALE GENOMIC DNA]</scope>
    <source>
        <strain evidence="7 8">NCIMB 15449</strain>
    </source>
</reference>
<dbReference type="Gene3D" id="1.20.1250.20">
    <property type="entry name" value="MFS general substrate transporter like domains"/>
    <property type="match status" value="2"/>
</dbReference>
<dbReference type="PANTHER" id="PTHR11360:SF284">
    <property type="entry name" value="EG:103B4.3 PROTEIN-RELATED"/>
    <property type="match status" value="1"/>
</dbReference>